<reference evidence="3" key="1">
    <citation type="submission" date="2019-07" db="EMBL/GenBank/DDBJ databases">
        <title>Complete Genome Sequences of Vibrion rotiferianus strain AM7.</title>
        <authorList>
            <person name="Miyazaki K."/>
            <person name="Wiseschart A."/>
            <person name="Pootanakit K."/>
            <person name="Ishimori K."/>
            <person name="Kitahara K."/>
        </authorList>
    </citation>
    <scope>NUCLEOTIDE SEQUENCE [LARGE SCALE GENOMIC DNA]</scope>
    <source>
        <strain evidence="3">AM7</strain>
    </source>
</reference>
<dbReference type="EMBL" id="AP019798">
    <property type="protein sequence ID" value="BBL87605.1"/>
    <property type="molecule type" value="Genomic_DNA"/>
</dbReference>
<sequence length="415" mass="46850">MGELYERKLEQLLFWLACGLLFIDSLTGFFVLKVGVDLKLSILYKIVFLFLGLLLLLQRNIKYFIISFSLLSYVIGWSIAQNWFGSIKYLVFDFGEALKLVSTIIVFLVFSTFKLLDCRKLHFKIFSVSVAVLFINIFFSLIGIGSKSYGVFGAKGFFYAANALSGIIVLIAAFVLVRAFKHGIVMYVGAAGFFALLAAMIGTKSGILGVMIVASLIPLSRFIVTPKLLGALAILVPVAVIGAFYIYELFINSPIYERIVYFYETGGVTRALLSDRDVFFWDIFPTFVNQGYGRLLWGFGFEQLNLFNKDTVEMDPIDIVFIFGFFTFAVYAVLMYFMFKSVYLSETYRDELSHDLKLSIAVSSFVLILISSIAGHILFNGVVTFIWGVTIALPFWRRNNLELYASLANRKLVEN</sequence>
<gene>
    <name evidence="2" type="ORF">VroAM7_02580</name>
</gene>
<name>A0A510I1Y7_9VIBR</name>
<evidence type="ECO:0008006" key="4">
    <source>
        <dbReference type="Google" id="ProtNLM"/>
    </source>
</evidence>
<organism evidence="2 3">
    <name type="scientific">Vibrio rotiferianus</name>
    <dbReference type="NCBI Taxonomy" id="190895"/>
    <lineage>
        <taxon>Bacteria</taxon>
        <taxon>Pseudomonadati</taxon>
        <taxon>Pseudomonadota</taxon>
        <taxon>Gammaproteobacteria</taxon>
        <taxon>Vibrionales</taxon>
        <taxon>Vibrionaceae</taxon>
        <taxon>Vibrio</taxon>
    </lineage>
</organism>
<dbReference type="AlphaFoldDB" id="A0A510I1Y7"/>
<feature type="transmembrane region" description="Helical" evidence="1">
    <location>
        <begin position="64"/>
        <end position="85"/>
    </location>
</feature>
<keyword evidence="1" id="KW-0472">Membrane</keyword>
<accession>A0A510I1Y7</accession>
<evidence type="ECO:0000256" key="1">
    <source>
        <dbReference type="SAM" id="Phobius"/>
    </source>
</evidence>
<feature type="transmembrane region" description="Helical" evidence="1">
    <location>
        <begin position="319"/>
        <end position="339"/>
    </location>
</feature>
<evidence type="ECO:0000313" key="2">
    <source>
        <dbReference type="EMBL" id="BBL87605.1"/>
    </source>
</evidence>
<feature type="transmembrane region" description="Helical" evidence="1">
    <location>
        <begin position="97"/>
        <end position="116"/>
    </location>
</feature>
<feature type="transmembrane region" description="Helical" evidence="1">
    <location>
        <begin position="229"/>
        <end position="247"/>
    </location>
</feature>
<feature type="transmembrane region" description="Helical" evidence="1">
    <location>
        <begin position="123"/>
        <end position="144"/>
    </location>
</feature>
<feature type="transmembrane region" description="Helical" evidence="1">
    <location>
        <begin position="360"/>
        <end position="393"/>
    </location>
</feature>
<proteinExistence type="predicted"/>
<protein>
    <recommendedName>
        <fullName evidence="4">Polysaccharide polymerase</fullName>
    </recommendedName>
</protein>
<evidence type="ECO:0000313" key="3">
    <source>
        <dbReference type="Proteomes" id="UP000315115"/>
    </source>
</evidence>
<feature type="transmembrane region" description="Helical" evidence="1">
    <location>
        <begin position="156"/>
        <end position="177"/>
    </location>
</feature>
<keyword evidence="1" id="KW-1133">Transmembrane helix</keyword>
<keyword evidence="1" id="KW-0812">Transmembrane</keyword>
<feature type="transmembrane region" description="Helical" evidence="1">
    <location>
        <begin position="12"/>
        <end position="32"/>
    </location>
</feature>
<feature type="transmembrane region" description="Helical" evidence="1">
    <location>
        <begin position="38"/>
        <end position="57"/>
    </location>
</feature>
<dbReference type="Proteomes" id="UP000315115">
    <property type="component" value="Chromosome 1"/>
</dbReference>
<dbReference type="RefSeq" id="WP_138955881.1">
    <property type="nucleotide sequence ID" value="NZ_AP019798.1"/>
</dbReference>